<evidence type="ECO:0000256" key="1">
    <source>
        <dbReference type="ARBA" id="ARBA00000799"/>
    </source>
</evidence>
<evidence type="ECO:0000256" key="3">
    <source>
        <dbReference type="ARBA" id="ARBA00023235"/>
    </source>
</evidence>
<keyword evidence="4" id="KW-0460">Magnesium</keyword>
<evidence type="ECO:0000256" key="4">
    <source>
        <dbReference type="HAMAP-Rule" id="MF_01935"/>
    </source>
</evidence>
<keyword evidence="4" id="KW-0474">Menaquinone biosynthesis</keyword>
<dbReference type="Gene3D" id="3.60.120.10">
    <property type="entry name" value="Anthranilate synthase"/>
    <property type="match status" value="1"/>
</dbReference>
<dbReference type="NCBIfam" id="TIGR00543">
    <property type="entry name" value="isochor_syn"/>
    <property type="match status" value="1"/>
</dbReference>
<comment type="similarity">
    <text evidence="2 4">Belongs to the isochorismate synthase family.</text>
</comment>
<dbReference type="Proteomes" id="UP000279908">
    <property type="component" value="Unassembled WGS sequence"/>
</dbReference>
<comment type="caution">
    <text evidence="6">The sequence shown here is derived from an EMBL/GenBank/DDBJ whole genome shotgun (WGS) entry which is preliminary data.</text>
</comment>
<evidence type="ECO:0000313" key="7">
    <source>
        <dbReference type="Proteomes" id="UP000279908"/>
    </source>
</evidence>
<dbReference type="UniPathway" id="UPA01057">
    <property type="reaction ID" value="UER00163"/>
</dbReference>
<dbReference type="SUPFAM" id="SSF56322">
    <property type="entry name" value="ADC synthase"/>
    <property type="match status" value="1"/>
</dbReference>
<reference evidence="6 7" key="1">
    <citation type="submission" date="2018-12" db="EMBL/GenBank/DDBJ databases">
        <authorList>
            <person name="Lunina O.N."/>
            <person name="Grouzdev D.S."/>
            <person name="Gorlenko V.M."/>
            <person name="Savvichev A.S."/>
        </authorList>
    </citation>
    <scope>NUCLEOTIDE SEQUENCE [LARGE SCALE GENOMIC DNA]</scope>
    <source>
        <strain evidence="6 7">BrKhr-17</strain>
    </source>
</reference>
<protein>
    <recommendedName>
        <fullName evidence="4">Isochorismate synthase MenF</fullName>
        <ecNumber evidence="4">5.4.4.2</ecNumber>
    </recommendedName>
    <alternativeName>
        <fullName evidence="4">Isochorismate mutase</fullName>
    </alternativeName>
</protein>
<comment type="pathway">
    <text evidence="4">Quinol/quinone metabolism; 1,4-dihydroxy-2-naphthoate biosynthesis; 1,4-dihydroxy-2-naphthoate from chorismate: step 1/7.</text>
</comment>
<dbReference type="EC" id="5.4.4.2" evidence="4"/>
<evidence type="ECO:0000313" key="6">
    <source>
        <dbReference type="EMBL" id="RTY36942.1"/>
    </source>
</evidence>
<dbReference type="Pfam" id="PF00425">
    <property type="entry name" value="Chorismate_bind"/>
    <property type="match status" value="1"/>
</dbReference>
<dbReference type="GO" id="GO:0009234">
    <property type="term" value="P:menaquinone biosynthetic process"/>
    <property type="evidence" value="ECO:0007669"/>
    <property type="project" value="UniProtKB-UniRule"/>
</dbReference>
<comment type="pathway">
    <text evidence="4">Quinol/quinone metabolism; menaquinone biosynthesis.</text>
</comment>
<dbReference type="EMBL" id="RXYK01000011">
    <property type="protein sequence ID" value="RTY36942.1"/>
    <property type="molecule type" value="Genomic_DNA"/>
</dbReference>
<name>A0A432AUJ6_CHLPH</name>
<comment type="function">
    <text evidence="4">Catalyzes the conversion of chorismate to isochorismate.</text>
</comment>
<feature type="binding site" evidence="4">
    <location>
        <position position="458"/>
    </location>
    <ligand>
        <name>Mg(2+)</name>
        <dbReference type="ChEBI" id="CHEBI:18420"/>
    </ligand>
</feature>
<dbReference type="PANTHER" id="PTHR42839:SF2">
    <property type="entry name" value="ISOCHORISMATE SYNTHASE ENTC"/>
    <property type="match status" value="1"/>
</dbReference>
<comment type="catalytic activity">
    <reaction evidence="1 4">
        <text>chorismate = isochorismate</text>
        <dbReference type="Rhea" id="RHEA:18985"/>
        <dbReference type="ChEBI" id="CHEBI:29748"/>
        <dbReference type="ChEBI" id="CHEBI:29780"/>
        <dbReference type="EC" id="5.4.4.2"/>
    </reaction>
</comment>
<dbReference type="InterPro" id="IPR015890">
    <property type="entry name" value="Chorismate_C"/>
</dbReference>
<keyword evidence="3 4" id="KW-0413">Isomerase</keyword>
<dbReference type="PANTHER" id="PTHR42839">
    <property type="entry name" value="ISOCHORISMATE SYNTHASE ENTC"/>
    <property type="match status" value="1"/>
</dbReference>
<dbReference type="GO" id="GO:0000287">
    <property type="term" value="F:magnesium ion binding"/>
    <property type="evidence" value="ECO:0007669"/>
    <property type="project" value="UniProtKB-UniRule"/>
</dbReference>
<feature type="domain" description="Chorismate-utilising enzyme C-terminal" evidence="5">
    <location>
        <begin position="208"/>
        <end position="462"/>
    </location>
</feature>
<dbReference type="GO" id="GO:0008909">
    <property type="term" value="F:isochorismate synthase activity"/>
    <property type="evidence" value="ECO:0007669"/>
    <property type="project" value="UniProtKB-UniRule"/>
</dbReference>
<proteinExistence type="inferred from homology"/>
<feature type="active site" description="Proton acceptor" evidence="4">
    <location>
        <position position="229"/>
    </location>
</feature>
<dbReference type="InterPro" id="IPR034681">
    <property type="entry name" value="MenF"/>
</dbReference>
<dbReference type="AlphaFoldDB" id="A0A432AUJ6"/>
<organism evidence="6 7">
    <name type="scientific">Chlorobium phaeovibrioides</name>
    <dbReference type="NCBI Taxonomy" id="1094"/>
    <lineage>
        <taxon>Bacteria</taxon>
        <taxon>Pseudomonadati</taxon>
        <taxon>Chlorobiota</taxon>
        <taxon>Chlorobiia</taxon>
        <taxon>Chlorobiales</taxon>
        <taxon>Chlorobiaceae</taxon>
        <taxon>Chlorobium/Pelodictyon group</taxon>
        <taxon>Chlorobium</taxon>
    </lineage>
</organism>
<dbReference type="UniPathway" id="UPA00079"/>
<evidence type="ECO:0000256" key="2">
    <source>
        <dbReference type="ARBA" id="ARBA00005297"/>
    </source>
</evidence>
<feature type="binding site" evidence="4">
    <location>
        <position position="323"/>
    </location>
    <ligand>
        <name>Mg(2+)</name>
        <dbReference type="ChEBI" id="CHEBI:18420"/>
    </ligand>
</feature>
<dbReference type="InterPro" id="IPR005801">
    <property type="entry name" value="ADC_synthase"/>
</dbReference>
<comment type="cofactor">
    <cofactor evidence="4">
        <name>Mg(2+)</name>
        <dbReference type="ChEBI" id="CHEBI:18420"/>
    </cofactor>
</comment>
<dbReference type="InterPro" id="IPR004561">
    <property type="entry name" value="IsoChor_synthase"/>
</dbReference>
<dbReference type="RefSeq" id="WP_126384774.1">
    <property type="nucleotide sequence ID" value="NZ_RXYK01000011.1"/>
</dbReference>
<dbReference type="HAMAP" id="MF_01935">
    <property type="entry name" value="MenF"/>
    <property type="match status" value="1"/>
</dbReference>
<gene>
    <name evidence="4" type="primary">menF</name>
    <name evidence="6" type="ORF">EKD02_07420</name>
</gene>
<sequence>MHEKHHIIIPFPNPLPVEQAVQALKASLLEYTTVTADTPVEKPGTLAVFRQNIPALDPLKWLSAQSLFPRIFWMNRERDDMTAAIGAADTITHEEAASNEENFRRLGTAMAGKSPHARYFGGFRFNSSETGDPAWEAFPPLSFTLPLLQLSREGSLHTLTCNLWITAADGTKAAVHRAIKALDQLQSAPTQSDDELPSLLSVTHNPTRDGWINACETALNAFASGSMQKIMLARQTVLEFTEAFCPLLFLQNYPYPENTTYRFYFEPSPGQAFFSFTPERLYRRSGRSLVTEALAGTHSKKSEEQEDSYARDALLNSEKDIREHRFVRDMIYDELRPACSSVDMEEEVRVLQLNRLAHLYNLCRAELKEEFSNEPAVLSLMHPTPAVGGVPKKEAMRRIPDLESFSRGWYAAPAGWVSSNSAEFCVGIRSALVNGRTAYLYSGAGLVKGSDPAAEWDEVEQKIGDLMSITSQKA</sequence>
<feature type="active site" description="Proton donor" evidence="4">
    <location>
        <position position="279"/>
    </location>
</feature>
<accession>A0A432AUJ6</accession>
<evidence type="ECO:0000259" key="5">
    <source>
        <dbReference type="Pfam" id="PF00425"/>
    </source>
</evidence>
<keyword evidence="4" id="KW-0479">Metal-binding</keyword>